<dbReference type="EMBL" id="JAEMEF010000001">
    <property type="protein sequence ID" value="MBL7558220.1"/>
    <property type="molecule type" value="Genomic_DNA"/>
</dbReference>
<accession>A0ABS1WGH1</accession>
<dbReference type="InterPro" id="IPR023319">
    <property type="entry name" value="Tex-like_HTH_dom_sf"/>
</dbReference>
<evidence type="ECO:0000313" key="2">
    <source>
        <dbReference type="EMBL" id="MBL7558220.1"/>
    </source>
</evidence>
<proteinExistence type="predicted"/>
<name>A0ABS1WGH1_9FLAO</name>
<dbReference type="InterPro" id="IPR012337">
    <property type="entry name" value="RNaseH-like_sf"/>
</dbReference>
<dbReference type="InterPro" id="IPR023323">
    <property type="entry name" value="Tex-like_dom_sf"/>
</dbReference>
<dbReference type="PANTHER" id="PTHR10724:SF10">
    <property type="entry name" value="S1 RNA-BINDING DOMAIN-CONTAINING PROTEIN 1"/>
    <property type="match status" value="1"/>
</dbReference>
<dbReference type="Pfam" id="PF16921">
    <property type="entry name" value="Tex_YqgF"/>
    <property type="match status" value="1"/>
</dbReference>
<dbReference type="Pfam" id="PF22706">
    <property type="entry name" value="Tex_central_region"/>
    <property type="match status" value="1"/>
</dbReference>
<gene>
    <name evidence="2" type="ORF">JAO71_00280</name>
</gene>
<dbReference type="PROSITE" id="PS50126">
    <property type="entry name" value="S1"/>
    <property type="match status" value="1"/>
</dbReference>
<dbReference type="InterPro" id="IPR050437">
    <property type="entry name" value="Ribos_protein_bS1-like"/>
</dbReference>
<dbReference type="Gene3D" id="1.10.150.310">
    <property type="entry name" value="Tex RuvX-like domain-like"/>
    <property type="match status" value="1"/>
</dbReference>
<dbReference type="SUPFAM" id="SSF53098">
    <property type="entry name" value="Ribonuclease H-like"/>
    <property type="match status" value="1"/>
</dbReference>
<dbReference type="InterPro" id="IPR010994">
    <property type="entry name" value="RuvA_2-like"/>
</dbReference>
<dbReference type="InterPro" id="IPR041692">
    <property type="entry name" value="HHH_9"/>
</dbReference>
<dbReference type="Proteomes" id="UP000605013">
    <property type="component" value="Unassembled WGS sequence"/>
</dbReference>
<comment type="caution">
    <text evidence="2">The sequence shown here is derived from an EMBL/GenBank/DDBJ whole genome shotgun (WGS) entry which is preliminary data.</text>
</comment>
<dbReference type="InterPro" id="IPR018974">
    <property type="entry name" value="Tex-like_N"/>
</dbReference>
<organism evidence="2 3">
    <name type="scientific">Olleya sediminilitoris</name>
    <dbReference type="NCBI Taxonomy" id="2795739"/>
    <lineage>
        <taxon>Bacteria</taxon>
        <taxon>Pseudomonadati</taxon>
        <taxon>Bacteroidota</taxon>
        <taxon>Flavobacteriia</taxon>
        <taxon>Flavobacteriales</taxon>
        <taxon>Flavobacteriaceae</taxon>
    </lineage>
</organism>
<dbReference type="InterPro" id="IPR003029">
    <property type="entry name" value="S1_domain"/>
</dbReference>
<dbReference type="CDD" id="cd05685">
    <property type="entry name" value="S1_Tex"/>
    <property type="match status" value="1"/>
</dbReference>
<evidence type="ECO:0000259" key="1">
    <source>
        <dbReference type="PROSITE" id="PS50126"/>
    </source>
</evidence>
<dbReference type="SUPFAM" id="SSF47781">
    <property type="entry name" value="RuvA domain 2-like"/>
    <property type="match status" value="2"/>
</dbReference>
<dbReference type="Pfam" id="PF00575">
    <property type="entry name" value="S1"/>
    <property type="match status" value="1"/>
</dbReference>
<dbReference type="Pfam" id="PF12836">
    <property type="entry name" value="HHH_3"/>
    <property type="match status" value="1"/>
</dbReference>
<dbReference type="InterPro" id="IPR044146">
    <property type="entry name" value="S1_Tex"/>
</dbReference>
<dbReference type="SMART" id="SM00732">
    <property type="entry name" value="YqgFc"/>
    <property type="match status" value="1"/>
</dbReference>
<dbReference type="SMART" id="SM00316">
    <property type="entry name" value="S1"/>
    <property type="match status" value="1"/>
</dbReference>
<dbReference type="Pfam" id="PF09371">
    <property type="entry name" value="Tex_N"/>
    <property type="match status" value="1"/>
</dbReference>
<dbReference type="InterPro" id="IPR012340">
    <property type="entry name" value="NA-bd_OB-fold"/>
</dbReference>
<evidence type="ECO:0000313" key="3">
    <source>
        <dbReference type="Proteomes" id="UP000605013"/>
    </source>
</evidence>
<reference evidence="2 3" key="1">
    <citation type="submission" date="2020-12" db="EMBL/GenBank/DDBJ databases">
        <title>Olleya sediminilitoris sp. nov., isolated from a tidal flat.</title>
        <authorList>
            <person name="Park S."/>
            <person name="Yoon J.-H."/>
        </authorList>
    </citation>
    <scope>NUCLEOTIDE SEQUENCE [LARGE SCALE GENOMIC DNA]</scope>
    <source>
        <strain evidence="2 3">YSTF-M6</strain>
    </source>
</reference>
<dbReference type="Gene3D" id="3.30.420.140">
    <property type="entry name" value="YqgF/RNase H-like domain"/>
    <property type="match status" value="1"/>
</dbReference>
<dbReference type="Gene3D" id="1.10.10.650">
    <property type="entry name" value="RuvA domain 2-like"/>
    <property type="match status" value="1"/>
</dbReference>
<dbReference type="InterPro" id="IPR037027">
    <property type="entry name" value="YqgF/RNaseH-like_dom_sf"/>
</dbReference>
<dbReference type="InterPro" id="IPR006641">
    <property type="entry name" value="YqgF/RNaseH-like_dom"/>
</dbReference>
<dbReference type="Gene3D" id="2.40.50.140">
    <property type="entry name" value="Nucleic acid-binding proteins"/>
    <property type="match status" value="1"/>
</dbReference>
<dbReference type="Pfam" id="PF17674">
    <property type="entry name" value="HHH_9"/>
    <property type="match status" value="1"/>
</dbReference>
<dbReference type="InterPro" id="IPR055179">
    <property type="entry name" value="Tex-like_central_region"/>
</dbReference>
<dbReference type="RefSeq" id="WP_202998411.1">
    <property type="nucleotide sequence ID" value="NZ_JAEMEF010000001.1"/>
</dbReference>
<dbReference type="InterPro" id="IPR032639">
    <property type="entry name" value="Tex_YqgF"/>
</dbReference>
<sequence length="706" mass="79121">MLINYIISKTKLPKSSVQNTIDLLNQDATIPFISRYRKEVTGNLDEVQIGDIVKYKEEFETLEKRKITILKALDEQSVLTEDLKAKVESCIDLITLEDLYLPYKKSRKTKAETARKNGLEPLAKIIMSQNANDVETIAFKYVKGDITTVDDALEGARHIIAEWINERTDIRNNLRKQLERHAMISTTVVKTKKDDENAQKFRDYFEWEEALGRIPSHRLLAILRAEKEGFIRVKIEIDKIKALENIDRKIIKSDNACADQLELAISDAYKRLLFPSLSNEALQNAKEKADQSAISVFAKNLKQLLLGSPLGEKRVLAIDPGFRSGCKVVCLDAQGTLLHNENIYPHAPKNDSIGAMKKLATLTESYNIDAIAIGNGTASRETEALVKKVHFKNDIQVFVVSEAGASIYSASKIARDEFPDYDVTVRGSVSIGRRLQDPLAELVKIDAKSIGVGQYQHDVDQNKLQKQLDIVVENCVNSVGVNINTASTSLLSYVSGIGPKLAENIFKFRAENGVFKSRNDIKKVPRLGAKAFEQGAAFLRIREPKNPLDDSAVHPESYTIVKNMAKDLRVTLNDLIGNKELLKKIDLKNYCSDTVGLLTLEDIIKELEKPGLDIREEAKVFTFNQNIKTINDLASGQLLPGIVNNITNFGCFVDVGIKESGLIHVSNLSDSFVKDVNEHVHLHQQVIVKVLEVDVTRKRIQLQLHK</sequence>
<protein>
    <submittedName>
        <fullName evidence="2">RNA-binding transcriptional accessory protein</fullName>
    </submittedName>
</protein>
<dbReference type="PANTHER" id="PTHR10724">
    <property type="entry name" value="30S RIBOSOMAL PROTEIN S1"/>
    <property type="match status" value="1"/>
</dbReference>
<dbReference type="SUPFAM" id="SSF158832">
    <property type="entry name" value="Tex N-terminal region-like"/>
    <property type="match status" value="1"/>
</dbReference>
<feature type="domain" description="S1 motif" evidence="1">
    <location>
        <begin position="636"/>
        <end position="705"/>
    </location>
</feature>
<dbReference type="SUPFAM" id="SSF50249">
    <property type="entry name" value="Nucleic acid-binding proteins"/>
    <property type="match status" value="1"/>
</dbReference>
<keyword evidence="3" id="KW-1185">Reference proteome</keyword>
<dbReference type="Gene3D" id="1.10.3500.10">
    <property type="entry name" value="Tex N-terminal region-like"/>
    <property type="match status" value="1"/>
</dbReference>